<evidence type="ECO:0000313" key="3">
    <source>
        <dbReference type="Proteomes" id="UP000515154"/>
    </source>
</evidence>
<dbReference type="InterPro" id="IPR018490">
    <property type="entry name" value="cNMP-bd_dom_sf"/>
</dbReference>
<dbReference type="InterPro" id="IPR018488">
    <property type="entry name" value="cNMP-bd_CS"/>
</dbReference>
<dbReference type="PROSITE" id="PS50042">
    <property type="entry name" value="CNMP_BINDING_3"/>
    <property type="match status" value="1"/>
</dbReference>
<dbReference type="Gene3D" id="2.60.120.10">
    <property type="entry name" value="Jelly Rolls"/>
    <property type="match status" value="2"/>
</dbReference>
<dbReference type="PANTHER" id="PTHR23011">
    <property type="entry name" value="CYCLIC NUCLEOTIDE-BINDING DOMAIN CONTAINING PROTEIN"/>
    <property type="match status" value="1"/>
</dbReference>
<reference evidence="4" key="1">
    <citation type="submission" date="2025-08" db="UniProtKB">
        <authorList>
            <consortium name="RefSeq"/>
        </authorList>
    </citation>
    <scope>IDENTIFICATION</scope>
</reference>
<dbReference type="AlphaFoldDB" id="A0A7E6FR44"/>
<dbReference type="SMART" id="SM00100">
    <property type="entry name" value="cNMP"/>
    <property type="match status" value="1"/>
</dbReference>
<keyword evidence="3" id="KW-1185">Reference proteome</keyword>
<gene>
    <name evidence="4" type="primary">LOC115225213</name>
</gene>
<dbReference type="RefSeq" id="XP_036370019.1">
    <property type="nucleotide sequence ID" value="XM_036514126.1"/>
</dbReference>
<dbReference type="Pfam" id="PF00027">
    <property type="entry name" value="cNMP_binding"/>
    <property type="match status" value="1"/>
</dbReference>
<dbReference type="InterPro" id="IPR000595">
    <property type="entry name" value="cNMP-bd_dom"/>
</dbReference>
<dbReference type="InterPro" id="IPR014710">
    <property type="entry name" value="RmlC-like_jellyroll"/>
</dbReference>
<protein>
    <submittedName>
        <fullName evidence="4">Uncharacterized protein LOC115225213</fullName>
    </submittedName>
</protein>
<evidence type="ECO:0000259" key="2">
    <source>
        <dbReference type="PROSITE" id="PS50042"/>
    </source>
</evidence>
<feature type="compositionally biased region" description="Basic residues" evidence="1">
    <location>
        <begin position="263"/>
        <end position="275"/>
    </location>
</feature>
<name>A0A7E6FR44_9MOLL</name>
<proteinExistence type="predicted"/>
<feature type="domain" description="Cyclic nucleotide-binding" evidence="2">
    <location>
        <begin position="97"/>
        <end position="183"/>
    </location>
</feature>
<organism evidence="3 4">
    <name type="scientific">Octopus sinensis</name>
    <name type="common">East Asian common octopus</name>
    <dbReference type="NCBI Taxonomy" id="2607531"/>
    <lineage>
        <taxon>Eukaryota</taxon>
        <taxon>Metazoa</taxon>
        <taxon>Spiralia</taxon>
        <taxon>Lophotrochozoa</taxon>
        <taxon>Mollusca</taxon>
        <taxon>Cephalopoda</taxon>
        <taxon>Coleoidea</taxon>
        <taxon>Octopodiformes</taxon>
        <taxon>Octopoda</taxon>
        <taxon>Incirrata</taxon>
        <taxon>Octopodidae</taxon>
        <taxon>Octopus</taxon>
    </lineage>
</organism>
<dbReference type="PANTHER" id="PTHR23011:SF42">
    <property type="entry name" value="CYCLIC NUCLEOTIDE-BINDING DOMAIN-CONTAINING PROTEIN"/>
    <property type="match status" value="1"/>
</dbReference>
<dbReference type="SUPFAM" id="SSF51206">
    <property type="entry name" value="cAMP-binding domain-like"/>
    <property type="match status" value="2"/>
</dbReference>
<dbReference type="PROSITE" id="PS00889">
    <property type="entry name" value="CNMP_BINDING_2"/>
    <property type="match status" value="1"/>
</dbReference>
<dbReference type="Proteomes" id="UP000515154">
    <property type="component" value="Linkage group LG27"/>
</dbReference>
<evidence type="ECO:0000313" key="4">
    <source>
        <dbReference type="RefSeq" id="XP_036370019.1"/>
    </source>
</evidence>
<evidence type="ECO:0000256" key="1">
    <source>
        <dbReference type="SAM" id="MobiDB-lite"/>
    </source>
</evidence>
<accession>A0A7E6FR44</accession>
<dbReference type="KEGG" id="osn:115225213"/>
<dbReference type="CDD" id="cd00038">
    <property type="entry name" value="CAP_ED"/>
    <property type="match status" value="1"/>
</dbReference>
<sequence>MKILAMSRTDHEAASEAYYQYVVGPNTDVTLFFDKRLFSRKRGSQVPLWAQAITVKKPQARTDKELDSLDELMMTVRSYREKFQCTMRKSVCQVFRYTNCERGRIVLRQNHRGVGFYLVYSGSLYVQKELEEKTGNKHLENIIRSGQHFGEVALLGDGLRTATVICREPSELFYIEKDDFAALCPQLFDDELSQKIKFAQRFELFKDWRDLNLHKLCLQSQVLYISHGQIIEADWLQTRYLYFVMQGCISLLKKFQVQQSVKRRHSPVHSAKHAKGRQEEEEEQRQEQEDAKWYTCVAVVGHLHSGDHSDLSVLEQEDRVSGVSMKSDGVRVLRFSTRNTFAFSEGNCIQKFLQKYKKPKIPSDEELCKNYHNSSKWNKFKKQMLYTQLLQKNGAAVTPATATSATSGH</sequence>
<feature type="region of interest" description="Disordered" evidence="1">
    <location>
        <begin position="263"/>
        <end position="285"/>
    </location>
</feature>